<dbReference type="GO" id="GO:0000028">
    <property type="term" value="P:ribosomal small subunit assembly"/>
    <property type="evidence" value="ECO:0007669"/>
    <property type="project" value="TreeGrafter"/>
</dbReference>
<protein>
    <recommendedName>
        <fullName evidence="3">Ribosome maturation factor RimP</fullName>
    </recommendedName>
</protein>
<dbReference type="Pfam" id="PF02576">
    <property type="entry name" value="RimP_N"/>
    <property type="match status" value="1"/>
</dbReference>
<dbReference type="OrthoDB" id="9805006at2"/>
<dbReference type="PATRIC" id="fig|52689.4.peg.1355"/>
<evidence type="ECO:0000256" key="1">
    <source>
        <dbReference type="ARBA" id="ARBA00022490"/>
    </source>
</evidence>
<dbReference type="FunFam" id="3.30.300.70:FF:000001">
    <property type="entry name" value="Ribosome maturation factor RimP"/>
    <property type="match status" value="1"/>
</dbReference>
<organism evidence="6 7">
    <name type="scientific">Acetobacterium bakii</name>
    <dbReference type="NCBI Taxonomy" id="52689"/>
    <lineage>
        <taxon>Bacteria</taxon>
        <taxon>Bacillati</taxon>
        <taxon>Bacillota</taxon>
        <taxon>Clostridia</taxon>
        <taxon>Eubacteriales</taxon>
        <taxon>Eubacteriaceae</taxon>
        <taxon>Acetobacterium</taxon>
    </lineage>
</organism>
<accession>A0A0L6TZF0</accession>
<dbReference type="InterPro" id="IPR028998">
    <property type="entry name" value="RimP_C"/>
</dbReference>
<dbReference type="CDD" id="cd01734">
    <property type="entry name" value="YlxS_C"/>
    <property type="match status" value="1"/>
</dbReference>
<dbReference type="SUPFAM" id="SSF74942">
    <property type="entry name" value="YhbC-like, C-terminal domain"/>
    <property type="match status" value="1"/>
</dbReference>
<dbReference type="Gene3D" id="3.30.300.70">
    <property type="entry name" value="RimP-like superfamily, N-terminal"/>
    <property type="match status" value="1"/>
</dbReference>
<dbReference type="GO" id="GO:0006412">
    <property type="term" value="P:translation"/>
    <property type="evidence" value="ECO:0007669"/>
    <property type="project" value="TreeGrafter"/>
</dbReference>
<evidence type="ECO:0000313" key="6">
    <source>
        <dbReference type="EMBL" id="KNZ41651.1"/>
    </source>
</evidence>
<dbReference type="Proteomes" id="UP000036873">
    <property type="component" value="Unassembled WGS sequence"/>
</dbReference>
<evidence type="ECO:0000313" key="7">
    <source>
        <dbReference type="Proteomes" id="UP000036873"/>
    </source>
</evidence>
<comment type="function">
    <text evidence="3">Required for maturation of 30S ribosomal subunits.</text>
</comment>
<keyword evidence="2 3" id="KW-0690">Ribosome biogenesis</keyword>
<comment type="subcellular location">
    <subcellularLocation>
        <location evidence="3">Cytoplasm</location>
    </subcellularLocation>
</comment>
<feature type="domain" description="Ribosome maturation factor RimP N-terminal" evidence="4">
    <location>
        <begin position="15"/>
        <end position="85"/>
    </location>
</feature>
<reference evidence="7" key="1">
    <citation type="submission" date="2015-07" db="EMBL/GenBank/DDBJ databases">
        <title>Draft genome sequence of Acetobacterium bakii DSM 8293, a potential psychrophilic chemical producer through syngas fermentation.</title>
        <authorList>
            <person name="Song Y."/>
            <person name="Hwang S."/>
            <person name="Cho B.-K."/>
        </authorList>
    </citation>
    <scope>NUCLEOTIDE SEQUENCE [LARGE SCALE GENOMIC DNA]</scope>
    <source>
        <strain evidence="7">DSM 8239</strain>
    </source>
</reference>
<sequence length="163" mass="18325">MKKVSKEVLLEDLTAPVVESLGYELADLIFEKRGKDWALVLFIDSDHGINMDDCEIVSRAVSDVLDESDPIEQSYFLEVSSPGIDRPIKKERHYLANINKKITIRLFAPLDGKKDYSGVLKSYTTEALALELETGEILNIENSKIAKANVLDELNFKPQPKAE</sequence>
<dbReference type="Pfam" id="PF17384">
    <property type="entry name" value="DUF150_C"/>
    <property type="match status" value="1"/>
</dbReference>
<keyword evidence="1 3" id="KW-0963">Cytoplasm</keyword>
<dbReference type="InterPro" id="IPR028989">
    <property type="entry name" value="RimP_N"/>
</dbReference>
<evidence type="ECO:0000259" key="5">
    <source>
        <dbReference type="Pfam" id="PF17384"/>
    </source>
</evidence>
<dbReference type="SUPFAM" id="SSF75420">
    <property type="entry name" value="YhbC-like, N-terminal domain"/>
    <property type="match status" value="1"/>
</dbReference>
<name>A0A0L6TZF0_9FIRM</name>
<proteinExistence type="inferred from homology"/>
<dbReference type="InterPro" id="IPR003728">
    <property type="entry name" value="Ribosome_maturation_RimP"/>
</dbReference>
<comment type="caution">
    <text evidence="6">The sequence shown here is derived from an EMBL/GenBank/DDBJ whole genome shotgun (WGS) entry which is preliminary data.</text>
</comment>
<dbReference type="AlphaFoldDB" id="A0A0L6TZF0"/>
<dbReference type="GO" id="GO:0005829">
    <property type="term" value="C:cytosol"/>
    <property type="evidence" value="ECO:0007669"/>
    <property type="project" value="TreeGrafter"/>
</dbReference>
<comment type="similarity">
    <text evidence="3">Belongs to the RimP family.</text>
</comment>
<dbReference type="PANTHER" id="PTHR33867:SF1">
    <property type="entry name" value="RIBOSOME MATURATION FACTOR RIMP"/>
    <property type="match status" value="1"/>
</dbReference>
<dbReference type="Gene3D" id="2.30.30.180">
    <property type="entry name" value="Ribosome maturation factor RimP, C-terminal domain"/>
    <property type="match status" value="1"/>
</dbReference>
<evidence type="ECO:0000256" key="2">
    <source>
        <dbReference type="ARBA" id="ARBA00022517"/>
    </source>
</evidence>
<dbReference type="PANTHER" id="PTHR33867">
    <property type="entry name" value="RIBOSOME MATURATION FACTOR RIMP"/>
    <property type="match status" value="1"/>
</dbReference>
<dbReference type="STRING" id="52689.AKG39_10675"/>
<feature type="domain" description="Ribosome maturation factor RimP C-terminal" evidence="5">
    <location>
        <begin position="88"/>
        <end position="151"/>
    </location>
</feature>
<dbReference type="HAMAP" id="MF_01077">
    <property type="entry name" value="RimP"/>
    <property type="match status" value="1"/>
</dbReference>
<gene>
    <name evidence="3" type="primary">rimP</name>
    <name evidence="6" type="ORF">AKG39_10675</name>
</gene>
<evidence type="ECO:0000256" key="3">
    <source>
        <dbReference type="HAMAP-Rule" id="MF_01077"/>
    </source>
</evidence>
<dbReference type="InterPro" id="IPR036847">
    <property type="entry name" value="RimP_C_sf"/>
</dbReference>
<dbReference type="EMBL" id="LGYO01000026">
    <property type="protein sequence ID" value="KNZ41651.1"/>
    <property type="molecule type" value="Genomic_DNA"/>
</dbReference>
<dbReference type="RefSeq" id="WP_050740385.1">
    <property type="nucleotide sequence ID" value="NZ_LGYO01000026.1"/>
</dbReference>
<evidence type="ECO:0000259" key="4">
    <source>
        <dbReference type="Pfam" id="PF02576"/>
    </source>
</evidence>
<dbReference type="InterPro" id="IPR035956">
    <property type="entry name" value="RimP_N_sf"/>
</dbReference>
<keyword evidence="7" id="KW-1185">Reference proteome</keyword>